<dbReference type="AlphaFoldDB" id="A0A1G9H2B0"/>
<dbReference type="RefSeq" id="WP_170068474.1">
    <property type="nucleotide sequence ID" value="NZ_FNFV01000010.1"/>
</dbReference>
<gene>
    <name evidence="2" type="ORF">SAMN05216257_11019</name>
</gene>
<dbReference type="Proteomes" id="UP000199328">
    <property type="component" value="Unassembled WGS sequence"/>
</dbReference>
<sequence>MLRPFFIALLLAAAPIGTSFALACQAHDAKQAMSCAEDAVWDEEKATCVKVTG</sequence>
<keyword evidence="3" id="KW-1185">Reference proteome</keyword>
<feature type="signal peptide" evidence="1">
    <location>
        <begin position="1"/>
        <end position="23"/>
    </location>
</feature>
<dbReference type="PROSITE" id="PS51257">
    <property type="entry name" value="PROKAR_LIPOPROTEIN"/>
    <property type="match status" value="1"/>
</dbReference>
<accession>A0A1G9H2B0</accession>
<evidence type="ECO:0000313" key="3">
    <source>
        <dbReference type="Proteomes" id="UP000199328"/>
    </source>
</evidence>
<evidence type="ECO:0008006" key="4">
    <source>
        <dbReference type="Google" id="ProtNLM"/>
    </source>
</evidence>
<evidence type="ECO:0000313" key="2">
    <source>
        <dbReference type="EMBL" id="SDL06934.1"/>
    </source>
</evidence>
<dbReference type="STRING" id="990712.SAMN05216257_11019"/>
<name>A0A1G9H2B0_9RHOB</name>
<organism evidence="2 3">
    <name type="scientific">Meinhardsimonia xiamenensis</name>
    <dbReference type="NCBI Taxonomy" id="990712"/>
    <lineage>
        <taxon>Bacteria</taxon>
        <taxon>Pseudomonadati</taxon>
        <taxon>Pseudomonadota</taxon>
        <taxon>Alphaproteobacteria</taxon>
        <taxon>Rhodobacterales</taxon>
        <taxon>Paracoccaceae</taxon>
        <taxon>Meinhardsimonia</taxon>
    </lineage>
</organism>
<proteinExistence type="predicted"/>
<reference evidence="3" key="1">
    <citation type="submission" date="2016-10" db="EMBL/GenBank/DDBJ databases">
        <authorList>
            <person name="Varghese N."/>
            <person name="Submissions S."/>
        </authorList>
    </citation>
    <scope>NUCLEOTIDE SEQUENCE [LARGE SCALE GENOMIC DNA]</scope>
    <source>
        <strain evidence="3">CGMCC 1.10789</strain>
    </source>
</reference>
<evidence type="ECO:0000256" key="1">
    <source>
        <dbReference type="SAM" id="SignalP"/>
    </source>
</evidence>
<keyword evidence="1" id="KW-0732">Signal</keyword>
<dbReference type="EMBL" id="FNFV01000010">
    <property type="protein sequence ID" value="SDL06934.1"/>
    <property type="molecule type" value="Genomic_DNA"/>
</dbReference>
<feature type="chain" id="PRO_5011552238" description="Adenylosuccinate lyase" evidence="1">
    <location>
        <begin position="24"/>
        <end position="53"/>
    </location>
</feature>
<protein>
    <recommendedName>
        <fullName evidence="4">Adenylosuccinate lyase</fullName>
    </recommendedName>
</protein>